<keyword evidence="3" id="KW-1185">Reference proteome</keyword>
<dbReference type="GO" id="GO:0050116">
    <property type="term" value="F:N,N-dimethylformamidase activity"/>
    <property type="evidence" value="ECO:0007669"/>
    <property type="project" value="UniProtKB-EC"/>
</dbReference>
<accession>A0A2P4UJS0</accession>
<dbReference type="InterPro" id="IPR046540">
    <property type="entry name" value="DMFA2_C"/>
</dbReference>
<reference evidence="2 3" key="1">
    <citation type="journal article" date="2017" name="Chemistry">
        <title>Isolation, Biosynthesis and Chemical Modifications of Rubterolones A-F: Rare Tropolone Alkaloids from Actinomadura sp. 5-2.</title>
        <authorList>
            <person name="Guo H."/>
            <person name="Benndorf R."/>
            <person name="Leichnitz D."/>
            <person name="Klassen J.L."/>
            <person name="Vollmers J."/>
            <person name="Gorls H."/>
            <person name="Steinacker M."/>
            <person name="Weigel C."/>
            <person name="Dahse H.M."/>
            <person name="Kaster A.K."/>
            <person name="de Beer Z.W."/>
            <person name="Poulsen M."/>
            <person name="Beemelmanns C."/>
        </authorList>
    </citation>
    <scope>NUCLEOTIDE SEQUENCE [LARGE SCALE GENOMIC DNA]</scope>
    <source>
        <strain evidence="2 3">5-2</strain>
    </source>
</reference>
<feature type="domain" description="N,N-dimethylformamidase beta subunit-like C-terminal" evidence="1">
    <location>
        <begin position="68"/>
        <end position="444"/>
    </location>
</feature>
<sequence length="467" mass="50761">MIEGYPGRESVRSGDVLTLHVSTTAERFRADFYRVAERLEFAGNTPWFPGGVAPVPPHPDVPGEPASPAADWNWPAFTCAAPERPGLYLAVFVTEPGGAPPEGVRGFGREFFVVRPRPGAESGPILYKKSTFTRHAYNRADNGTGARNSSLYENPVYVRPGGHKVSMRRPGGVDDLSYWDAPFVKWLAEEGYAIDFCTDLDLHEDPELLDRYRLLLSVGHDEYWTEAMRTHAEQFVASGGNIAFFSANTCWWRTHVTDDGTAIVADTDHHVDGVFPHLPATDQWWPPDGAGRPENALTGVSFRNGGMWPGEWPGDRPRGGFAVQHAGHWAFAGTGLRDGADGGPQDFLGAGTPLIGYECDGAAFAFDAAGVARATGADGTPPSFLILGLHVLEPVADYYAMRFHHWNCPPREPEITSPPAATMGVHTVPGGGTVFTAATTDWPTIVGRRMDPQVERVTRNVLDRLGG</sequence>
<name>A0A2P4UJS0_9ACTN</name>
<evidence type="ECO:0000313" key="3">
    <source>
        <dbReference type="Proteomes" id="UP000242367"/>
    </source>
</evidence>
<proteinExistence type="predicted"/>
<dbReference type="Pfam" id="PF20254">
    <property type="entry name" value="DMFA2_C"/>
    <property type="match status" value="1"/>
</dbReference>
<comment type="caution">
    <text evidence="2">The sequence shown here is derived from an EMBL/GenBank/DDBJ whole genome shotgun (WGS) entry which is preliminary data.</text>
</comment>
<dbReference type="Proteomes" id="UP000242367">
    <property type="component" value="Unassembled WGS sequence"/>
</dbReference>
<dbReference type="RefSeq" id="WP_168212164.1">
    <property type="nucleotide sequence ID" value="NZ_MTBP01000002.1"/>
</dbReference>
<protein>
    <submittedName>
        <fullName evidence="2">N,N-dimethylformamidase beta subunit</fullName>
        <ecNumber evidence="2">3.5.1.56</ecNumber>
    </submittedName>
</protein>
<evidence type="ECO:0000313" key="2">
    <source>
        <dbReference type="EMBL" id="POM25291.1"/>
    </source>
</evidence>
<organism evidence="2 3">
    <name type="scientific">Actinomadura rubteroloni</name>
    <dbReference type="NCBI Taxonomy" id="1926885"/>
    <lineage>
        <taxon>Bacteria</taxon>
        <taxon>Bacillati</taxon>
        <taxon>Actinomycetota</taxon>
        <taxon>Actinomycetes</taxon>
        <taxon>Streptosporangiales</taxon>
        <taxon>Thermomonosporaceae</taxon>
        <taxon>Actinomadura</taxon>
    </lineage>
</organism>
<evidence type="ECO:0000259" key="1">
    <source>
        <dbReference type="Pfam" id="PF20254"/>
    </source>
</evidence>
<gene>
    <name evidence="2" type="primary">dmfA2</name>
    <name evidence="2" type="ORF">BTM25_39350</name>
</gene>
<dbReference type="EMBL" id="MTBP01000002">
    <property type="protein sequence ID" value="POM25291.1"/>
    <property type="molecule type" value="Genomic_DNA"/>
</dbReference>
<keyword evidence="2" id="KW-0378">Hydrolase</keyword>
<dbReference type="AlphaFoldDB" id="A0A2P4UJS0"/>
<dbReference type="EC" id="3.5.1.56" evidence="2"/>